<gene>
    <name evidence="1" type="ORF">Tco_1132195</name>
</gene>
<keyword evidence="2" id="KW-1185">Reference proteome</keyword>
<sequence>MRKRFAQKDLEVHQNCNAVVEIVFCAESSSFHGTLLILKTEEEYTDRMMMTFSVFSPTKVFVTVAEHYNATRVDCGCVAVLEAVACLDDVWNLDNLLVVDPIDPATIMTQE</sequence>
<accession>A0ABQ5JBT9</accession>
<protein>
    <submittedName>
        <fullName evidence="1">Tubulin beta chain</fullName>
    </submittedName>
</protein>
<reference evidence="1" key="1">
    <citation type="journal article" date="2022" name="Int. J. Mol. Sci.">
        <title>Draft Genome of Tanacetum Coccineum: Genomic Comparison of Closely Related Tanacetum-Family Plants.</title>
        <authorList>
            <person name="Yamashiro T."/>
            <person name="Shiraishi A."/>
            <person name="Nakayama K."/>
            <person name="Satake H."/>
        </authorList>
    </citation>
    <scope>NUCLEOTIDE SEQUENCE</scope>
</reference>
<proteinExistence type="predicted"/>
<name>A0ABQ5JBT9_9ASTR</name>
<organism evidence="1 2">
    <name type="scientific">Tanacetum coccineum</name>
    <dbReference type="NCBI Taxonomy" id="301880"/>
    <lineage>
        <taxon>Eukaryota</taxon>
        <taxon>Viridiplantae</taxon>
        <taxon>Streptophyta</taxon>
        <taxon>Embryophyta</taxon>
        <taxon>Tracheophyta</taxon>
        <taxon>Spermatophyta</taxon>
        <taxon>Magnoliopsida</taxon>
        <taxon>eudicotyledons</taxon>
        <taxon>Gunneridae</taxon>
        <taxon>Pentapetalae</taxon>
        <taxon>asterids</taxon>
        <taxon>campanulids</taxon>
        <taxon>Asterales</taxon>
        <taxon>Asteraceae</taxon>
        <taxon>Asteroideae</taxon>
        <taxon>Anthemideae</taxon>
        <taxon>Anthemidinae</taxon>
        <taxon>Tanacetum</taxon>
    </lineage>
</organism>
<comment type="caution">
    <text evidence="1">The sequence shown here is derived from an EMBL/GenBank/DDBJ whole genome shotgun (WGS) entry which is preliminary data.</text>
</comment>
<dbReference type="Proteomes" id="UP001151760">
    <property type="component" value="Unassembled WGS sequence"/>
</dbReference>
<evidence type="ECO:0000313" key="1">
    <source>
        <dbReference type="EMBL" id="GJU09799.1"/>
    </source>
</evidence>
<evidence type="ECO:0000313" key="2">
    <source>
        <dbReference type="Proteomes" id="UP001151760"/>
    </source>
</evidence>
<reference evidence="1" key="2">
    <citation type="submission" date="2022-01" db="EMBL/GenBank/DDBJ databases">
        <authorList>
            <person name="Yamashiro T."/>
            <person name="Shiraishi A."/>
            <person name="Satake H."/>
            <person name="Nakayama K."/>
        </authorList>
    </citation>
    <scope>NUCLEOTIDE SEQUENCE</scope>
</reference>
<dbReference type="EMBL" id="BQNB010021759">
    <property type="protein sequence ID" value="GJU09799.1"/>
    <property type="molecule type" value="Genomic_DNA"/>
</dbReference>